<feature type="compositionally biased region" description="Polar residues" evidence="8">
    <location>
        <begin position="84"/>
        <end position="97"/>
    </location>
</feature>
<feature type="compositionally biased region" description="Basic and acidic residues" evidence="8">
    <location>
        <begin position="619"/>
        <end position="637"/>
    </location>
</feature>
<feature type="compositionally biased region" description="Acidic residues" evidence="8">
    <location>
        <begin position="2140"/>
        <end position="2152"/>
    </location>
</feature>
<feature type="compositionally biased region" description="Polar residues" evidence="8">
    <location>
        <begin position="2076"/>
        <end position="2087"/>
    </location>
</feature>
<evidence type="ECO:0000256" key="5">
    <source>
        <dbReference type="ARBA" id="ARBA00022892"/>
    </source>
</evidence>
<feature type="compositionally biased region" description="Polar residues" evidence="8">
    <location>
        <begin position="1567"/>
        <end position="1590"/>
    </location>
</feature>
<feature type="compositionally biased region" description="Basic and acidic residues" evidence="8">
    <location>
        <begin position="20"/>
        <end position="53"/>
    </location>
</feature>
<feature type="compositionally biased region" description="Basic residues" evidence="8">
    <location>
        <begin position="1"/>
        <end position="19"/>
    </location>
</feature>
<dbReference type="GO" id="GO:0005789">
    <property type="term" value="C:endoplasmic reticulum membrane"/>
    <property type="evidence" value="ECO:0007669"/>
    <property type="project" value="UniProtKB-SubCell"/>
</dbReference>
<dbReference type="GO" id="GO:0006914">
    <property type="term" value="P:autophagy"/>
    <property type="evidence" value="ECO:0007669"/>
    <property type="project" value="UniProtKB-KW"/>
</dbReference>
<dbReference type="Pfam" id="PF12932">
    <property type="entry name" value="Sec16"/>
    <property type="match status" value="1"/>
</dbReference>
<feature type="region of interest" description="Disordered" evidence="8">
    <location>
        <begin position="2291"/>
        <end position="2316"/>
    </location>
</feature>
<feature type="region of interest" description="Disordered" evidence="8">
    <location>
        <begin position="1"/>
        <end position="98"/>
    </location>
</feature>
<comment type="subcellular location">
    <subcellularLocation>
        <location evidence="1">Endoplasmic reticulum membrane</location>
        <topology evidence="1">Peripheral membrane protein</topology>
        <orientation evidence="1">Cytoplasmic side</orientation>
    </subcellularLocation>
</comment>
<comment type="function">
    <text evidence="6 7">Involved in the initiation of assembly of the COPII coat required for the formation of transport vesicles from the endoplasmic reticulum (ER) and the selection of cargo molecules. Also involved in autophagy.</text>
</comment>
<dbReference type="PANTHER" id="PTHR13402">
    <property type="entry name" value="RGPR-RELATED"/>
    <property type="match status" value="1"/>
</dbReference>
<feature type="region of interest" description="Disordered" evidence="8">
    <location>
        <begin position="246"/>
        <end position="290"/>
    </location>
</feature>
<feature type="region of interest" description="Disordered" evidence="8">
    <location>
        <begin position="1623"/>
        <end position="1659"/>
    </location>
</feature>
<gene>
    <name evidence="11" type="ORF">LAQU0_S16e02828g</name>
</gene>
<feature type="compositionally biased region" description="Polar residues" evidence="8">
    <location>
        <begin position="1023"/>
        <end position="1045"/>
    </location>
</feature>
<feature type="domain" description="Sec16 Sec23-binding" evidence="9">
    <location>
        <begin position="1261"/>
        <end position="1550"/>
    </location>
</feature>
<keyword evidence="7" id="KW-0653">Protein transport</keyword>
<feature type="compositionally biased region" description="Low complexity" evidence="8">
    <location>
        <begin position="803"/>
        <end position="824"/>
    </location>
</feature>
<feature type="compositionally biased region" description="Polar residues" evidence="8">
    <location>
        <begin position="1634"/>
        <end position="1659"/>
    </location>
</feature>
<feature type="compositionally biased region" description="Basic and acidic residues" evidence="8">
    <location>
        <begin position="592"/>
        <end position="606"/>
    </location>
</feature>
<keyword evidence="7" id="KW-0072">Autophagy</keyword>
<feature type="compositionally biased region" description="Basic and acidic residues" evidence="8">
    <location>
        <begin position="1712"/>
        <end position="1721"/>
    </location>
</feature>
<evidence type="ECO:0000259" key="10">
    <source>
        <dbReference type="Pfam" id="PF12932"/>
    </source>
</evidence>
<evidence type="ECO:0000256" key="4">
    <source>
        <dbReference type="ARBA" id="ARBA00022824"/>
    </source>
</evidence>
<feature type="region of interest" description="Disordered" evidence="8">
    <location>
        <begin position="129"/>
        <end position="148"/>
    </location>
</feature>
<dbReference type="InterPro" id="IPR024298">
    <property type="entry name" value="Sec16_Sec23-bd"/>
</dbReference>
<dbReference type="Pfam" id="PF12931">
    <property type="entry name" value="TPR_Sec16"/>
    <property type="match status" value="1"/>
</dbReference>
<keyword evidence="4 7" id="KW-0256">Endoplasmic reticulum</keyword>
<feature type="region of interest" description="Disordered" evidence="8">
    <location>
        <begin position="2133"/>
        <end position="2195"/>
    </location>
</feature>
<dbReference type="CDD" id="cd09233">
    <property type="entry name" value="ACE1-Sec16-like"/>
    <property type="match status" value="1"/>
</dbReference>
<dbReference type="GO" id="GO:0070971">
    <property type="term" value="C:endoplasmic reticulum exit site"/>
    <property type="evidence" value="ECO:0007669"/>
    <property type="project" value="TreeGrafter"/>
</dbReference>
<feature type="compositionally biased region" description="Basic and acidic residues" evidence="8">
    <location>
        <begin position="378"/>
        <end position="388"/>
    </location>
</feature>
<evidence type="ECO:0000259" key="9">
    <source>
        <dbReference type="Pfam" id="PF12931"/>
    </source>
</evidence>
<feature type="compositionally biased region" description="Polar residues" evidence="8">
    <location>
        <begin position="264"/>
        <end position="278"/>
    </location>
</feature>
<feature type="region of interest" description="Disordered" evidence="8">
    <location>
        <begin position="158"/>
        <end position="180"/>
    </location>
</feature>
<proteinExistence type="inferred from homology"/>
<feature type="compositionally biased region" description="Polar residues" evidence="8">
    <location>
        <begin position="428"/>
        <end position="444"/>
    </location>
</feature>
<feature type="region of interest" description="Disordered" evidence="8">
    <location>
        <begin position="1869"/>
        <end position="2094"/>
    </location>
</feature>
<reference evidence="12" key="1">
    <citation type="submission" date="2015-10" db="EMBL/GenBank/DDBJ databases">
        <authorList>
            <person name="Devillers H."/>
        </authorList>
    </citation>
    <scope>NUCLEOTIDE SEQUENCE [LARGE SCALE GENOMIC DNA]</scope>
</reference>
<feature type="compositionally biased region" description="Polar residues" evidence="8">
    <location>
        <begin position="1869"/>
        <end position="1887"/>
    </location>
</feature>
<organism evidence="11 12">
    <name type="scientific">Lachancea quebecensis</name>
    <dbReference type="NCBI Taxonomy" id="1654605"/>
    <lineage>
        <taxon>Eukaryota</taxon>
        <taxon>Fungi</taxon>
        <taxon>Dikarya</taxon>
        <taxon>Ascomycota</taxon>
        <taxon>Saccharomycotina</taxon>
        <taxon>Saccharomycetes</taxon>
        <taxon>Saccharomycetales</taxon>
        <taxon>Saccharomycetaceae</taxon>
        <taxon>Lachancea</taxon>
    </lineage>
</organism>
<keyword evidence="5 7" id="KW-0931">ER-Golgi transport</keyword>
<feature type="region of interest" description="Disordered" evidence="8">
    <location>
        <begin position="1712"/>
        <end position="1792"/>
    </location>
</feature>
<feature type="compositionally biased region" description="Polar residues" evidence="8">
    <location>
        <begin position="910"/>
        <end position="920"/>
    </location>
</feature>
<dbReference type="InterPro" id="IPR024340">
    <property type="entry name" value="Sec16_CCD"/>
</dbReference>
<feature type="compositionally biased region" description="Polar residues" evidence="8">
    <location>
        <begin position="2034"/>
        <end position="2049"/>
    </location>
</feature>
<dbReference type="Gene3D" id="6.20.50.30">
    <property type="match status" value="1"/>
</dbReference>
<feature type="compositionally biased region" description="Acidic residues" evidence="8">
    <location>
        <begin position="607"/>
        <end position="618"/>
    </location>
</feature>
<feature type="region of interest" description="Disordered" evidence="8">
    <location>
        <begin position="965"/>
        <end position="1007"/>
    </location>
</feature>
<feature type="compositionally biased region" description="Low complexity" evidence="8">
    <location>
        <begin position="2299"/>
        <end position="2312"/>
    </location>
</feature>
<feature type="compositionally biased region" description="Low complexity" evidence="8">
    <location>
        <begin position="965"/>
        <end position="978"/>
    </location>
</feature>
<feature type="compositionally biased region" description="Polar residues" evidence="8">
    <location>
        <begin position="685"/>
        <end position="700"/>
    </location>
</feature>
<keyword evidence="7" id="KW-0472">Membrane</keyword>
<evidence type="ECO:0000313" key="11">
    <source>
        <dbReference type="EMBL" id="CUS24487.1"/>
    </source>
</evidence>
<keyword evidence="3 7" id="KW-0813">Transport</keyword>
<feature type="region of interest" description="Disordered" evidence="8">
    <location>
        <begin position="796"/>
        <end position="931"/>
    </location>
</feature>
<feature type="domain" description="Sec16 central conserved" evidence="10">
    <location>
        <begin position="1118"/>
        <end position="1196"/>
    </location>
</feature>
<feature type="region of interest" description="Disordered" evidence="8">
    <location>
        <begin position="1565"/>
        <end position="1611"/>
    </location>
</feature>
<keyword evidence="12" id="KW-1185">Reference proteome</keyword>
<feature type="compositionally biased region" description="Acidic residues" evidence="8">
    <location>
        <begin position="59"/>
        <end position="71"/>
    </location>
</feature>
<dbReference type="GO" id="GO:0015031">
    <property type="term" value="P:protein transport"/>
    <property type="evidence" value="ECO:0007669"/>
    <property type="project" value="UniProtKB-KW"/>
</dbReference>
<sequence length="2352" mass="254550">MGPDAKKRRNQKKKQRQKQKKAEAKNEHSEGVDETHEQEVHDSDGSSDTKNEHAAVAAEADDACEASEDTPESITKTDLGDATENPQAITANQSSTIKMAPKGVVDVLAEPAAHESDFCEVHAPAEDIVLSEPNTKVENPSGPENAEQLTFDHAALEEGTKELSSGSELPEHAHGPASFQLESTLQAAEIQDESQLVENTDSEQLLVATNTDNSAKPLQHLTSATGVHVNSGLLSSLSSVDETEIPKSVGTDEGHVIGSEKLQDNSFSTDQPQAQASSRLPGPPDEQQVGYQAVLGQAMSVSNSAVLDETQMIPRLDTTEEANQEKTIPLKEQSQSLDEPDIKLTGQVSEFSFPAATPASSHSNSEEQRSTSSSPSKVTDDEVRETEVRLVSNQDAEASTKPITSEIKLTREREQPNTDVLLAKTSDHQSSSIAPDGSTTSCVQKESDTATHQPPQEQPSSMQSGIKSQSGSAGSPTDETKMDSDRASQQGSDLFQNNGSDELLPWEQHDENRSEPLLSSELETTSSRGRGTISQTDDLASALFAEGNDVRSGEEQLPWESADHVSDAPISPEDVSEEQHLADQGPSIDDVTTSHHEDLFSEKEASDEPLPWEEEENQEPERTPSAEHSVDTNEPAKKFSFLDQDDDLLDDDDSFLESDEEVNEKPATQPEKISLDENLEDLPTLPNSTITPEVSSNKYKPSQASSAVPSAVGFRPVAHITPREEPIPLNDGQLPKKTQNVLQPTFTSPVVPVVQPAFQQNFKANVKPLDTIHIKLDQEKKKSDAYDLPLELVPRKPKKAAHAKPFGASSTSLPSSNSSAVVSPIHPDAVPLRGSSIVSGNAPQPVQVSSPYSNKPVAPSTSYAPVNSYGPASLTSPQPLQNAPIPHSMPVSKPVANPYAPPQVPRPQGLHTSYTPSKVSQPLPPVTDASLHGRYAPANVSADVPRAQSSLQTYSAQARSRAFSNVSSGSIGSAGSSGRQVNASGSRYYNPEPLTNKPAGHTLVSPDMGPKVVPALKTIGLSNLGPSALSPNSQRRTHARSNSSVYAPAHSSKYAPTVQPQFHLAPHGGAGDYSVDPQIGQSVPPYVSKKGVNRANLVAETPTERPVDPQIAFHRQFPIFHWGQSSKIVYAIPPKIDPNNYLSSNAPGQAISVVGYDVVSKPSNLMKSFPGPLVKNKTKIKDVDKWITDACAEFSALSPLKDLCIWKILKLKLSSESTMKDISQALYDSDELLPFLSQPSPIKKGGFNSNKLDENSQLKVLAALQTGNHLLALDLALSQRDFALALILGSLLGKDKWSDVVDIYLHEEFQSSNENGGSFSVNLLALIFQVSVGNSRRVIKELSVNSSKELWAMQNWKMIISAILNNVNHQHENNSIKTQKLPLLCLEFLVEFGVFLCQRGMVMEGFTSFVIADVPLSVHEVIPGSGVRFQTVGSMNSSESYFLSEIYEYLHSLTDSKFSGFEHLLLQKVAHAAALTGYGLTSAASRYTDQLALSLKSLPKNSHISHTVSARLNFVSSKLTGTNGSWLGKPKLSQVWGQLDKSFNKFIGGDNEEIADKTSEKIFENFTPGSSRNGSKLDLSQQGTSFNPAASLNAGLVPNFQPKEKTLSTGPQIESDKARVNNNLNGFAAPSVPPTKSQVWSGQSPYDTRPTQPQSPWAATQNHYTPMAASNSSLNSPVQTLYKNSPVKAREPPDSAITPPPIFSALLRKDTKENTNVEDSNRPAFEPPLLPSNRSKTKKSQRPERINRDLLADLSNPPPPPVSGSNDPYDSRRGSIQSRGSVQSHLSTLSSPKQAPLSFAAPILNSSAGSEAVSYLPQGHVSQQDLGQSTDQSTLKNVQNDDQVNLDTLENYSHEPNLDDRAVFPLLNASQPEGSSSIGANDTQFNESLPRAPNELHRSGEPATVSTSDITEDIPVDAENPVPKDEDIPLSPAGENKLSEDAGDQFGIDTGEGALSKSQTLDSGSPAFEVVTNPYAPPINQKRARSNYNPYAPKNSAIETDENVTSQHQDVPQPAQKPPEEELDMFAYGGYNIRDTSVSGPSNDQSRNSGEIEMKESTEDTGVSENDEGKQRLQTDFENTSKTQVKSRFQPRDKIDFMEDRGDDLLSPHAIPVIKPASNPNFKAFTPIPALSSEEHYDDIVENESDDEEDDAEARRLAKEAEVRKAEAKENKEKHAKEEADKKQQGGSWFGWLRKENNEKKPIKAKLGHKNAFYYDEKLKRWVNKNSTEEEKQQVSTPPPPPPIIKKKLEGSPKVKPRSGSVAGGAAARTAGFVAPINPLTGEPLIATNEAGELKEAVRQSSPSVTPPVSLSGKKANGLDDLISLVNAPGSQPGTRRKKKGARGYVNVMNNM</sequence>
<evidence type="ECO:0000256" key="8">
    <source>
        <dbReference type="SAM" id="MobiDB-lite"/>
    </source>
</evidence>
<evidence type="ECO:0000256" key="1">
    <source>
        <dbReference type="ARBA" id="ARBA00004397"/>
    </source>
</evidence>
<evidence type="ECO:0000256" key="6">
    <source>
        <dbReference type="ARBA" id="ARBA00024687"/>
    </source>
</evidence>
<evidence type="ECO:0000313" key="12">
    <source>
        <dbReference type="Proteomes" id="UP000236544"/>
    </source>
</evidence>
<feature type="compositionally biased region" description="Polar residues" evidence="8">
    <location>
        <begin position="528"/>
        <end position="538"/>
    </location>
</feature>
<feature type="compositionally biased region" description="Polar residues" evidence="8">
    <location>
        <begin position="1763"/>
        <end position="1792"/>
    </location>
</feature>
<feature type="compositionally biased region" description="Low complexity" evidence="8">
    <location>
        <begin position="515"/>
        <end position="527"/>
    </location>
</feature>
<feature type="compositionally biased region" description="Polar residues" evidence="8">
    <location>
        <begin position="391"/>
        <end position="403"/>
    </location>
</feature>
<dbReference type="PANTHER" id="PTHR13402:SF6">
    <property type="entry name" value="SECRETORY 16, ISOFORM I"/>
    <property type="match status" value="1"/>
</dbReference>
<dbReference type="GO" id="GO:0016192">
    <property type="term" value="P:vesicle-mediated transport"/>
    <property type="evidence" value="ECO:0007669"/>
    <property type="project" value="UniProtKB-KW"/>
</dbReference>
<evidence type="ECO:0000256" key="3">
    <source>
        <dbReference type="ARBA" id="ARBA00022448"/>
    </source>
</evidence>
<dbReference type="EMBL" id="LN890574">
    <property type="protein sequence ID" value="CUS24487.1"/>
    <property type="molecule type" value="Genomic_DNA"/>
</dbReference>
<accession>A0A0P1KWV6</accession>
<protein>
    <recommendedName>
        <fullName evidence="7">Protein transport protein sec16</fullName>
    </recommendedName>
</protein>
<name>A0A0P1KWV6_9SACH</name>
<dbReference type="Gene3D" id="1.20.58.940">
    <property type="match status" value="1"/>
</dbReference>
<evidence type="ECO:0000256" key="7">
    <source>
        <dbReference type="RuleBase" id="RU364101"/>
    </source>
</evidence>
<feature type="compositionally biased region" description="Polar residues" evidence="8">
    <location>
        <begin position="487"/>
        <end position="500"/>
    </location>
</feature>
<dbReference type="GO" id="GO:0012507">
    <property type="term" value="C:ER to Golgi transport vesicle membrane"/>
    <property type="evidence" value="ECO:0007669"/>
    <property type="project" value="TreeGrafter"/>
</dbReference>
<dbReference type="GO" id="GO:0070973">
    <property type="term" value="P:protein localization to endoplasmic reticulum exit site"/>
    <property type="evidence" value="ECO:0007669"/>
    <property type="project" value="TreeGrafter"/>
</dbReference>
<feature type="region of interest" description="Disordered" evidence="8">
    <location>
        <begin position="2225"/>
        <end position="2266"/>
    </location>
</feature>
<evidence type="ECO:0000256" key="2">
    <source>
        <dbReference type="ARBA" id="ARBA00005927"/>
    </source>
</evidence>
<feature type="region of interest" description="Disordered" evidence="8">
    <location>
        <begin position="1023"/>
        <end position="1052"/>
    </location>
</feature>
<feature type="compositionally biased region" description="Basic and acidic residues" evidence="8">
    <location>
        <begin position="1741"/>
        <end position="1751"/>
    </location>
</feature>
<comment type="similarity">
    <text evidence="2 7">Belongs to the SEC16 family.</text>
</comment>
<feature type="region of interest" description="Disordered" evidence="8">
    <location>
        <begin position="315"/>
        <end position="710"/>
    </location>
</feature>
<feature type="compositionally biased region" description="Polar residues" evidence="8">
    <location>
        <begin position="836"/>
        <end position="865"/>
    </location>
</feature>
<feature type="compositionally biased region" description="Low complexity" evidence="8">
    <location>
        <begin position="453"/>
        <end position="464"/>
    </location>
</feature>
<dbReference type="Proteomes" id="UP000236544">
    <property type="component" value="Unassembled WGS sequence"/>
</dbReference>
<feature type="compositionally biased region" description="Low complexity" evidence="8">
    <location>
        <begin position="701"/>
        <end position="710"/>
    </location>
</feature>
<feature type="compositionally biased region" description="Polar residues" evidence="8">
    <location>
        <begin position="465"/>
        <end position="477"/>
    </location>
</feature>
<dbReference type="OrthoDB" id="8918678at2759"/>
<feature type="compositionally biased region" description="Acidic residues" evidence="8">
    <location>
        <begin position="643"/>
        <end position="662"/>
    </location>
</feature>
<feature type="compositionally biased region" description="Basic and acidic residues" evidence="8">
    <location>
        <begin position="2153"/>
        <end position="2184"/>
    </location>
</feature>
<dbReference type="GO" id="GO:0007030">
    <property type="term" value="P:Golgi organization"/>
    <property type="evidence" value="ECO:0007669"/>
    <property type="project" value="TreeGrafter"/>
</dbReference>